<keyword evidence="5" id="KW-0411">Iron-sulfur</keyword>
<dbReference type="EMBL" id="UINC01074270">
    <property type="protein sequence ID" value="SVC11288.1"/>
    <property type="molecule type" value="Genomic_DNA"/>
</dbReference>
<keyword evidence="3" id="KW-0479">Metal-binding</keyword>
<evidence type="ECO:0000256" key="2">
    <source>
        <dbReference type="ARBA" id="ARBA00022691"/>
    </source>
</evidence>
<dbReference type="InterPro" id="IPR023404">
    <property type="entry name" value="rSAM_horseshoe"/>
</dbReference>
<protein>
    <submittedName>
        <fullName evidence="8">Uncharacterized protein</fullName>
    </submittedName>
</protein>
<evidence type="ECO:0000259" key="7">
    <source>
        <dbReference type="PROSITE" id="PS51918"/>
    </source>
</evidence>
<dbReference type="InterPro" id="IPR058240">
    <property type="entry name" value="rSAM_sf"/>
</dbReference>
<evidence type="ECO:0000313" key="8">
    <source>
        <dbReference type="EMBL" id="SVC11288.1"/>
    </source>
</evidence>
<dbReference type="PANTHER" id="PTHR43409">
    <property type="entry name" value="ANAEROBIC MAGNESIUM-PROTOPORPHYRIN IX MONOMETHYL ESTER CYCLASE-RELATED"/>
    <property type="match status" value="1"/>
</dbReference>
<dbReference type="GO" id="GO:0051539">
    <property type="term" value="F:4 iron, 4 sulfur cluster binding"/>
    <property type="evidence" value="ECO:0007669"/>
    <property type="project" value="UniProtKB-KW"/>
</dbReference>
<dbReference type="InterPro" id="IPR007197">
    <property type="entry name" value="rSAM"/>
</dbReference>
<dbReference type="SFLD" id="SFLDG01082">
    <property type="entry name" value="B12-binding_domain_containing"/>
    <property type="match status" value="1"/>
</dbReference>
<accession>A0A382JHW2</accession>
<feature type="domain" description="Radical SAM core" evidence="7">
    <location>
        <begin position="183"/>
        <end position="408"/>
    </location>
</feature>
<name>A0A382JHW2_9ZZZZ</name>
<keyword evidence="4" id="KW-0408">Iron</keyword>
<keyword evidence="2" id="KW-0949">S-adenosyl-L-methionine</keyword>
<reference evidence="8" key="1">
    <citation type="submission" date="2018-05" db="EMBL/GenBank/DDBJ databases">
        <authorList>
            <person name="Lanie J.A."/>
            <person name="Ng W.-L."/>
            <person name="Kazmierczak K.M."/>
            <person name="Andrzejewski T.M."/>
            <person name="Davidsen T.M."/>
            <person name="Wayne K.J."/>
            <person name="Tettelin H."/>
            <person name="Glass J.I."/>
            <person name="Rusch D."/>
            <person name="Podicherti R."/>
            <person name="Tsui H.-C.T."/>
            <person name="Winkler M.E."/>
        </authorList>
    </citation>
    <scope>NUCLEOTIDE SEQUENCE</scope>
</reference>
<dbReference type="AlphaFoldDB" id="A0A382JHW2"/>
<dbReference type="GO" id="GO:0005829">
    <property type="term" value="C:cytosol"/>
    <property type="evidence" value="ECO:0007669"/>
    <property type="project" value="TreeGrafter"/>
</dbReference>
<dbReference type="InterPro" id="IPR034466">
    <property type="entry name" value="Methyltransferase_Class_B"/>
</dbReference>
<dbReference type="Gene3D" id="3.80.30.20">
    <property type="entry name" value="tm_1862 like domain"/>
    <property type="match status" value="1"/>
</dbReference>
<dbReference type="PROSITE" id="PS51332">
    <property type="entry name" value="B12_BINDING"/>
    <property type="match status" value="1"/>
</dbReference>
<organism evidence="8">
    <name type="scientific">marine metagenome</name>
    <dbReference type="NCBI Taxonomy" id="408172"/>
    <lineage>
        <taxon>unclassified sequences</taxon>
        <taxon>metagenomes</taxon>
        <taxon>ecological metagenomes</taxon>
    </lineage>
</organism>
<dbReference type="SFLD" id="SFLDS00029">
    <property type="entry name" value="Radical_SAM"/>
    <property type="match status" value="1"/>
</dbReference>
<dbReference type="Gene3D" id="3.40.50.280">
    <property type="entry name" value="Cobalamin-binding domain"/>
    <property type="match status" value="1"/>
</dbReference>
<dbReference type="PROSITE" id="PS51918">
    <property type="entry name" value="RADICAL_SAM"/>
    <property type="match status" value="1"/>
</dbReference>
<comment type="cofactor">
    <cofactor evidence="1">
        <name>[4Fe-4S] cluster</name>
        <dbReference type="ChEBI" id="CHEBI:49883"/>
    </cofactor>
</comment>
<proteinExistence type="predicted"/>
<dbReference type="SMART" id="SM00729">
    <property type="entry name" value="Elp3"/>
    <property type="match status" value="1"/>
</dbReference>
<dbReference type="GO" id="GO:0003824">
    <property type="term" value="F:catalytic activity"/>
    <property type="evidence" value="ECO:0007669"/>
    <property type="project" value="InterPro"/>
</dbReference>
<dbReference type="InterPro" id="IPR006158">
    <property type="entry name" value="Cobalamin-bd"/>
</dbReference>
<feature type="non-terminal residue" evidence="8">
    <location>
        <position position="409"/>
    </location>
</feature>
<sequence>MKIYLADLVHTYSVSNNSLLVPLNIGYIKAYAKQEHGDSVDIKLFKHPKKLLEEVYNEKPAIVGLSNYGWNEQLNLKIGQKIREMHPETLIVMGGPNIDSESKYRLEFLKKHNYADLLVIDGGEEPLSGIISWLRDTRDTSQLPNNIVWREEERLFSTDLNPVKKKIENIPSPYLSGYLDEFLKAGFVPLLETNRGCPFRCTFCGWGAAAKNKITRFSIDTVLKEISYVGKIAKGARNWIICDANFGMLPRDIEIAKEIRKVKDETGYPYKCHLWLAKNVTERNFQVADILSEMIVPVMAVQSLDDEVLKIIKRDNISKESYIEYNDKFKKIGTETFSELIVPLPGETLETHKNSLKSLFNYGCDIIFSHNLRMLAGTEVNSDKTRKIYQFRTRYRLIHGDAGIYKCPD</sequence>
<evidence type="ECO:0000256" key="3">
    <source>
        <dbReference type="ARBA" id="ARBA00022723"/>
    </source>
</evidence>
<dbReference type="SUPFAM" id="SSF102114">
    <property type="entry name" value="Radical SAM enzymes"/>
    <property type="match status" value="1"/>
</dbReference>
<dbReference type="InterPro" id="IPR006638">
    <property type="entry name" value="Elp3/MiaA/NifB-like_rSAM"/>
</dbReference>
<feature type="domain" description="B12-binding" evidence="6">
    <location>
        <begin position="6"/>
        <end position="141"/>
    </location>
</feature>
<dbReference type="GO" id="GO:0031419">
    <property type="term" value="F:cobalamin binding"/>
    <property type="evidence" value="ECO:0007669"/>
    <property type="project" value="InterPro"/>
</dbReference>
<dbReference type="CDD" id="cd01335">
    <property type="entry name" value="Radical_SAM"/>
    <property type="match status" value="1"/>
</dbReference>
<evidence type="ECO:0000259" key="6">
    <source>
        <dbReference type="PROSITE" id="PS51332"/>
    </source>
</evidence>
<dbReference type="Pfam" id="PF02310">
    <property type="entry name" value="B12-binding"/>
    <property type="match status" value="1"/>
</dbReference>
<evidence type="ECO:0000256" key="1">
    <source>
        <dbReference type="ARBA" id="ARBA00001966"/>
    </source>
</evidence>
<dbReference type="SFLD" id="SFLDG01123">
    <property type="entry name" value="methyltransferase_(Class_B)"/>
    <property type="match status" value="1"/>
</dbReference>
<dbReference type="PANTHER" id="PTHR43409:SF16">
    <property type="entry name" value="SLR0320 PROTEIN"/>
    <property type="match status" value="1"/>
</dbReference>
<dbReference type="GO" id="GO:0046872">
    <property type="term" value="F:metal ion binding"/>
    <property type="evidence" value="ECO:0007669"/>
    <property type="project" value="UniProtKB-KW"/>
</dbReference>
<evidence type="ECO:0000256" key="4">
    <source>
        <dbReference type="ARBA" id="ARBA00023004"/>
    </source>
</evidence>
<gene>
    <name evidence="8" type="ORF">METZ01_LOCUS264142</name>
</gene>
<evidence type="ECO:0000256" key="5">
    <source>
        <dbReference type="ARBA" id="ARBA00023014"/>
    </source>
</evidence>
<dbReference type="Pfam" id="PF04055">
    <property type="entry name" value="Radical_SAM"/>
    <property type="match status" value="1"/>
</dbReference>
<dbReference type="InterPro" id="IPR051198">
    <property type="entry name" value="BchE-like"/>
</dbReference>